<keyword evidence="10 14" id="KW-0560">Oxidoreductase</keyword>
<dbReference type="PRINTS" id="PR00385">
    <property type="entry name" value="P450"/>
</dbReference>
<dbReference type="Proteomes" id="UP000695000">
    <property type="component" value="Unplaced"/>
</dbReference>
<keyword evidence="12 14" id="KW-0503">Monooxygenase</keyword>
<dbReference type="InterPro" id="IPR001128">
    <property type="entry name" value="Cyt_P450"/>
</dbReference>
<comment type="function">
    <text evidence="2">May be involved in the metabolism of insect hormones and in the breakdown of synthetic insecticides.</text>
</comment>
<evidence type="ECO:0000256" key="5">
    <source>
        <dbReference type="ARBA" id="ARBA00010617"/>
    </source>
</evidence>
<evidence type="ECO:0000256" key="10">
    <source>
        <dbReference type="ARBA" id="ARBA00023002"/>
    </source>
</evidence>
<organism evidence="16 17">
    <name type="scientific">Nicrophorus vespilloides</name>
    <name type="common">Boreal carrion beetle</name>
    <dbReference type="NCBI Taxonomy" id="110193"/>
    <lineage>
        <taxon>Eukaryota</taxon>
        <taxon>Metazoa</taxon>
        <taxon>Ecdysozoa</taxon>
        <taxon>Arthropoda</taxon>
        <taxon>Hexapoda</taxon>
        <taxon>Insecta</taxon>
        <taxon>Pterygota</taxon>
        <taxon>Neoptera</taxon>
        <taxon>Endopterygota</taxon>
        <taxon>Coleoptera</taxon>
        <taxon>Polyphaga</taxon>
        <taxon>Staphyliniformia</taxon>
        <taxon>Silphidae</taxon>
        <taxon>Nicrophorinae</taxon>
        <taxon>Nicrophorus</taxon>
    </lineage>
</organism>
<evidence type="ECO:0000256" key="8">
    <source>
        <dbReference type="ARBA" id="ARBA00022824"/>
    </source>
</evidence>
<dbReference type="InterPro" id="IPR017972">
    <property type="entry name" value="Cyt_P450_CS"/>
</dbReference>
<evidence type="ECO:0000256" key="14">
    <source>
        <dbReference type="RuleBase" id="RU000461"/>
    </source>
</evidence>
<feature type="transmembrane region" description="Helical" evidence="15">
    <location>
        <begin position="167"/>
        <end position="184"/>
    </location>
</feature>
<evidence type="ECO:0000256" key="13">
    <source>
        <dbReference type="ARBA" id="ARBA00023136"/>
    </source>
</evidence>
<evidence type="ECO:0000256" key="2">
    <source>
        <dbReference type="ARBA" id="ARBA00003690"/>
    </source>
</evidence>
<dbReference type="PANTHER" id="PTHR24292">
    <property type="entry name" value="CYTOCHROME P450"/>
    <property type="match status" value="1"/>
</dbReference>
<dbReference type="Gene3D" id="1.10.630.10">
    <property type="entry name" value="Cytochrome P450"/>
    <property type="match status" value="2"/>
</dbReference>
<keyword evidence="9" id="KW-0492">Microsome</keyword>
<keyword evidence="16" id="KW-1185">Reference proteome</keyword>
<dbReference type="InterPro" id="IPR036396">
    <property type="entry name" value="Cyt_P450_sf"/>
</dbReference>
<evidence type="ECO:0000256" key="6">
    <source>
        <dbReference type="ARBA" id="ARBA00022617"/>
    </source>
</evidence>
<evidence type="ECO:0000256" key="4">
    <source>
        <dbReference type="ARBA" id="ARBA00004406"/>
    </source>
</evidence>
<evidence type="ECO:0000313" key="17">
    <source>
        <dbReference type="RefSeq" id="XP_017786536.1"/>
    </source>
</evidence>
<keyword evidence="11 14" id="KW-0408">Iron</keyword>
<reference evidence="17" key="1">
    <citation type="submission" date="2025-08" db="UniProtKB">
        <authorList>
            <consortium name="RefSeq"/>
        </authorList>
    </citation>
    <scope>IDENTIFICATION</scope>
    <source>
        <tissue evidence="17">Whole Larva</tissue>
    </source>
</reference>
<comment type="cofactor">
    <cofactor evidence="1">
        <name>heme</name>
        <dbReference type="ChEBI" id="CHEBI:30413"/>
    </cofactor>
</comment>
<keyword evidence="13 15" id="KW-0472">Membrane</keyword>
<keyword evidence="7 14" id="KW-0479">Metal-binding</keyword>
<accession>A0ABM1NI86</accession>
<dbReference type="PANTHER" id="PTHR24292:SF84">
    <property type="entry name" value="CYTOCHROME P450 28A5-RELATED"/>
    <property type="match status" value="1"/>
</dbReference>
<evidence type="ECO:0000313" key="16">
    <source>
        <dbReference type="Proteomes" id="UP000695000"/>
    </source>
</evidence>
<comment type="subcellular location">
    <subcellularLocation>
        <location evidence="4">Endoplasmic reticulum membrane</location>
        <topology evidence="4">Peripheral membrane protein</topology>
    </subcellularLocation>
    <subcellularLocation>
        <location evidence="3">Microsome membrane</location>
        <topology evidence="3">Peripheral membrane protein</topology>
    </subcellularLocation>
</comment>
<dbReference type="Pfam" id="PF00067">
    <property type="entry name" value="p450"/>
    <property type="match status" value="2"/>
</dbReference>
<evidence type="ECO:0000256" key="15">
    <source>
        <dbReference type="SAM" id="Phobius"/>
    </source>
</evidence>
<dbReference type="InterPro" id="IPR002401">
    <property type="entry name" value="Cyt_P450_E_grp-I"/>
</dbReference>
<evidence type="ECO:0000256" key="7">
    <source>
        <dbReference type="ARBA" id="ARBA00022723"/>
    </source>
</evidence>
<dbReference type="PROSITE" id="PS00086">
    <property type="entry name" value="CYTOCHROME_P450"/>
    <property type="match status" value="2"/>
</dbReference>
<evidence type="ECO:0000256" key="12">
    <source>
        <dbReference type="ARBA" id="ARBA00023033"/>
    </source>
</evidence>
<keyword evidence="8" id="KW-0256">Endoplasmic reticulum</keyword>
<sequence>MILTILATLLCVLYVYLKKRYNHWKDRGVPYEEPTLLVGNLGSSLISKRHIGEIYNAIYKKCRITKGMNVMIPIDSIYMDEQYFDNPHQFRPERFYRSNKSNVRKSTFFPFGDGPRICIGMRFALLQIKTALVAIFSKYTITLNEKTIIPLRFEKNGVLRVPFHCNMWMIILVATFLCVLYVYLKKRYNHWKDRGVPYEEPTLFVGNLGPSLTSKQHIGEIYNEIYKKYEGFRYVGVYTFLHPALVIRDPDLINDVVIKDFHHFEKNNFEADVSNDPIMGRNPFALSGEKWKTVRAQWTPNFTSGKIKQMFPFVKDQSEKLLNYMEDHASCIDVKDLLKRYNIGVVASCAFGLEANSFSEEESEFVKIASEIGDVSGFSMIKMTLISIFPQLAKFTSVRFFTKHAENYLIKIVEQTLEYRRKNNVVRNDFLHNLAEQKDKSSEYKMEDIDIVAQAAGFFGDGVESSSVVASFILHDLAQNPAAQQKLQQEIMDLKGEITYDTINSMEYLECVIYESMRMHPAVLFLTRKCTKDYVFPPPKEGGSEVRITKGMDVMLPVDSIQMDERYFDNPHQFKPERFSKSNKSNVRKCTFFPFGEGPRACIGMRFGLLQIKMVLVAIFSKFTITLNEKTMVPLQLEKNGVIRVPVGGIWADFHKI</sequence>
<protein>
    <submittedName>
        <fullName evidence="17">Cytochrome P450 6j1-like</fullName>
    </submittedName>
</protein>
<evidence type="ECO:0000256" key="1">
    <source>
        <dbReference type="ARBA" id="ARBA00001971"/>
    </source>
</evidence>
<proteinExistence type="inferred from homology"/>
<evidence type="ECO:0000256" key="9">
    <source>
        <dbReference type="ARBA" id="ARBA00022848"/>
    </source>
</evidence>
<gene>
    <name evidence="17" type="primary">LOC108569480</name>
</gene>
<dbReference type="RefSeq" id="XP_017786536.1">
    <property type="nucleotide sequence ID" value="XM_017931047.1"/>
</dbReference>
<keyword evidence="15" id="KW-0812">Transmembrane</keyword>
<dbReference type="InterPro" id="IPR050476">
    <property type="entry name" value="Insect_CytP450_Detox"/>
</dbReference>
<evidence type="ECO:0000256" key="11">
    <source>
        <dbReference type="ARBA" id="ARBA00023004"/>
    </source>
</evidence>
<evidence type="ECO:0000256" key="3">
    <source>
        <dbReference type="ARBA" id="ARBA00004174"/>
    </source>
</evidence>
<dbReference type="SUPFAM" id="SSF48264">
    <property type="entry name" value="Cytochrome P450"/>
    <property type="match status" value="2"/>
</dbReference>
<keyword evidence="6 14" id="KW-0349">Heme</keyword>
<name>A0ABM1NI86_NICVS</name>
<dbReference type="GeneID" id="108569480"/>
<dbReference type="CDD" id="cd11056">
    <property type="entry name" value="CYP6-like"/>
    <property type="match status" value="1"/>
</dbReference>
<dbReference type="PRINTS" id="PR00463">
    <property type="entry name" value="EP450I"/>
</dbReference>
<keyword evidence="15" id="KW-1133">Transmembrane helix</keyword>
<comment type="similarity">
    <text evidence="5 14">Belongs to the cytochrome P450 family.</text>
</comment>